<dbReference type="Pfam" id="PF14697">
    <property type="entry name" value="Fer4_21"/>
    <property type="match status" value="1"/>
</dbReference>
<dbReference type="EMBL" id="JACPUR010000024">
    <property type="protein sequence ID" value="MBI3128178.1"/>
    <property type="molecule type" value="Genomic_DNA"/>
</dbReference>
<keyword evidence="3" id="KW-0479">Metal-binding</keyword>
<name>A0A932I156_UNCTE</name>
<dbReference type="PANTHER" id="PTHR43687">
    <property type="entry name" value="ADENYLYLSULFATE REDUCTASE, BETA SUBUNIT"/>
    <property type="match status" value="1"/>
</dbReference>
<comment type="caution">
    <text evidence="9">The sequence shown here is derived from an EMBL/GenBank/DDBJ whole genome shotgun (WGS) entry which is preliminary data.</text>
</comment>
<feature type="domain" description="4Fe-4S ferredoxin-type" evidence="8">
    <location>
        <begin position="30"/>
        <end position="59"/>
    </location>
</feature>
<accession>A0A932I156</accession>
<dbReference type="InterPro" id="IPR050572">
    <property type="entry name" value="Fe-S_Ferredoxin"/>
</dbReference>
<dbReference type="Pfam" id="PF00037">
    <property type="entry name" value="Fer4"/>
    <property type="match status" value="2"/>
</dbReference>
<evidence type="ECO:0000259" key="8">
    <source>
        <dbReference type="PROSITE" id="PS51379"/>
    </source>
</evidence>
<dbReference type="InterPro" id="IPR017896">
    <property type="entry name" value="4Fe4S_Fe-S-bd"/>
</dbReference>
<evidence type="ECO:0000256" key="3">
    <source>
        <dbReference type="ARBA" id="ARBA00022723"/>
    </source>
</evidence>
<keyword evidence="6" id="KW-0408">Iron</keyword>
<organism evidence="9 10">
    <name type="scientific">Tectimicrobiota bacterium</name>
    <dbReference type="NCBI Taxonomy" id="2528274"/>
    <lineage>
        <taxon>Bacteria</taxon>
        <taxon>Pseudomonadati</taxon>
        <taxon>Nitrospinota/Tectimicrobiota group</taxon>
        <taxon>Candidatus Tectimicrobiota</taxon>
    </lineage>
</organism>
<feature type="domain" description="4Fe-4S ferredoxin-type" evidence="8">
    <location>
        <begin position="1"/>
        <end position="29"/>
    </location>
</feature>
<dbReference type="PROSITE" id="PS00198">
    <property type="entry name" value="4FE4S_FER_1"/>
    <property type="match status" value="2"/>
</dbReference>
<dbReference type="Gene3D" id="3.30.70.20">
    <property type="match status" value="2"/>
</dbReference>
<keyword evidence="7" id="KW-0411">Iron-sulfur</keyword>
<dbReference type="AlphaFoldDB" id="A0A932I156"/>
<dbReference type="Proteomes" id="UP000782312">
    <property type="component" value="Unassembled WGS sequence"/>
</dbReference>
<feature type="domain" description="4Fe-4S ferredoxin-type" evidence="8">
    <location>
        <begin position="71"/>
        <end position="100"/>
    </location>
</feature>
<keyword evidence="1" id="KW-0813">Transport</keyword>
<sequence length="159" mass="17428">MPHFIFDACIGCGVCEPVCPTDAISGVLRDIYKIEPGLCIDCGVCGKYCPAFAIQDNEGSVIQNIKHKEMPKAHVLEENCTGCIWCVDVCPFDCIRMAPSAVERDHSMVAVVDQSTCVGCRLCEEICNKGAIVVPRHEDEAEYMTPAMHAFVQAPLRAY</sequence>
<evidence type="ECO:0000256" key="7">
    <source>
        <dbReference type="ARBA" id="ARBA00023014"/>
    </source>
</evidence>
<reference evidence="9" key="1">
    <citation type="submission" date="2020-07" db="EMBL/GenBank/DDBJ databases">
        <title>Huge and variable diversity of episymbiotic CPR bacteria and DPANN archaea in groundwater ecosystems.</title>
        <authorList>
            <person name="He C.Y."/>
            <person name="Keren R."/>
            <person name="Whittaker M."/>
            <person name="Farag I.F."/>
            <person name="Doudna J."/>
            <person name="Cate J.H.D."/>
            <person name="Banfield J.F."/>
        </authorList>
    </citation>
    <scope>NUCLEOTIDE SEQUENCE</scope>
    <source>
        <strain evidence="9">NC_groundwater_763_Ag_S-0.2um_68_21</strain>
    </source>
</reference>
<keyword evidence="5" id="KW-0249">Electron transport</keyword>
<keyword evidence="4" id="KW-0677">Repeat</keyword>
<proteinExistence type="predicted"/>
<dbReference type="SUPFAM" id="SSF54862">
    <property type="entry name" value="4Fe-4S ferredoxins"/>
    <property type="match status" value="1"/>
</dbReference>
<feature type="domain" description="4Fe-4S ferredoxin-type" evidence="8">
    <location>
        <begin position="108"/>
        <end position="137"/>
    </location>
</feature>
<dbReference type="PANTHER" id="PTHR43687:SF6">
    <property type="entry name" value="L-ASPARTATE SEMIALDEHYDE SULFURTRANSFERASE IRON-SULFUR SUBUNIT"/>
    <property type="match status" value="1"/>
</dbReference>
<evidence type="ECO:0000313" key="9">
    <source>
        <dbReference type="EMBL" id="MBI3128178.1"/>
    </source>
</evidence>
<keyword evidence="2" id="KW-0004">4Fe-4S</keyword>
<gene>
    <name evidence="9" type="ORF">HYZ11_11285</name>
</gene>
<evidence type="ECO:0000256" key="4">
    <source>
        <dbReference type="ARBA" id="ARBA00022737"/>
    </source>
</evidence>
<dbReference type="InterPro" id="IPR017900">
    <property type="entry name" value="4Fe4S_Fe_S_CS"/>
</dbReference>
<evidence type="ECO:0000256" key="6">
    <source>
        <dbReference type="ARBA" id="ARBA00023004"/>
    </source>
</evidence>
<dbReference type="GO" id="GO:0051539">
    <property type="term" value="F:4 iron, 4 sulfur cluster binding"/>
    <property type="evidence" value="ECO:0007669"/>
    <property type="project" value="UniProtKB-KW"/>
</dbReference>
<evidence type="ECO:0000256" key="2">
    <source>
        <dbReference type="ARBA" id="ARBA00022485"/>
    </source>
</evidence>
<evidence type="ECO:0000313" key="10">
    <source>
        <dbReference type="Proteomes" id="UP000782312"/>
    </source>
</evidence>
<dbReference type="PROSITE" id="PS51379">
    <property type="entry name" value="4FE4S_FER_2"/>
    <property type="match status" value="4"/>
</dbReference>
<evidence type="ECO:0000256" key="5">
    <source>
        <dbReference type="ARBA" id="ARBA00022982"/>
    </source>
</evidence>
<dbReference type="GO" id="GO:0046872">
    <property type="term" value="F:metal ion binding"/>
    <property type="evidence" value="ECO:0007669"/>
    <property type="project" value="UniProtKB-KW"/>
</dbReference>
<protein>
    <submittedName>
        <fullName evidence="9">4Fe-4S binding protein</fullName>
    </submittedName>
</protein>
<evidence type="ECO:0000256" key="1">
    <source>
        <dbReference type="ARBA" id="ARBA00022448"/>
    </source>
</evidence>